<comment type="caution">
    <text evidence="1">The sequence shown here is derived from an EMBL/GenBank/DDBJ whole genome shotgun (WGS) entry which is preliminary data.</text>
</comment>
<accession>A0A016QUG2</accession>
<dbReference type="eggNOG" id="ENOG5033AMK">
    <property type="taxonomic scope" value="Bacteria"/>
</dbReference>
<organism evidence="1 2">
    <name type="scientific">Deinococcus phoenicis</name>
    <dbReference type="NCBI Taxonomy" id="1476583"/>
    <lineage>
        <taxon>Bacteria</taxon>
        <taxon>Thermotogati</taxon>
        <taxon>Deinococcota</taxon>
        <taxon>Deinococci</taxon>
        <taxon>Deinococcales</taxon>
        <taxon>Deinococcaceae</taxon>
        <taxon>Deinococcus</taxon>
    </lineage>
</organism>
<gene>
    <name evidence="1" type="ORF">DEIPH_ctg004orf0122</name>
</gene>
<dbReference type="STRING" id="1476583.DEIPH_ctg004orf0122"/>
<keyword evidence="2" id="KW-1185">Reference proteome</keyword>
<sequence>MTTSDAQVRQKLTALAQSLRAFHSALLDFAKGEYEFLHGPVKGPFALYSLVMNDPSFQWLRPLSGLMATLDEVLDQKDTTLTERNVADVRQALGLLFADTDTRFADFRAGYARARGDARVRETEVRWRETLGSLEA</sequence>
<proteinExistence type="predicted"/>
<evidence type="ECO:0000313" key="2">
    <source>
        <dbReference type="Proteomes" id="UP000020492"/>
    </source>
</evidence>
<evidence type="ECO:0000313" key="1">
    <source>
        <dbReference type="EMBL" id="EYB69601.1"/>
    </source>
</evidence>
<dbReference type="PATRIC" id="fig|1476583.3.peg.274"/>
<dbReference type="RefSeq" id="WP_034352613.1">
    <property type="nucleotide sequence ID" value="NZ_JHAC01000004.1"/>
</dbReference>
<protein>
    <submittedName>
        <fullName evidence="1">Uncharacterized protein</fullName>
    </submittedName>
</protein>
<dbReference type="EMBL" id="JHAC01000004">
    <property type="protein sequence ID" value="EYB69601.1"/>
    <property type="molecule type" value="Genomic_DNA"/>
</dbReference>
<dbReference type="AlphaFoldDB" id="A0A016QUG2"/>
<dbReference type="OrthoDB" id="8719252at2"/>
<dbReference type="Proteomes" id="UP000020492">
    <property type="component" value="Unassembled WGS sequence"/>
</dbReference>
<reference evidence="1 2" key="1">
    <citation type="submission" date="2014-03" db="EMBL/GenBank/DDBJ databases">
        <title>Draft genome sequence of Deinococcus phoenicis 1P10ME.</title>
        <authorList>
            <person name="Stepanov V.G."/>
            <person name="Vaishampayan P."/>
            <person name="Venkateswaran K."/>
            <person name="Fox G.E."/>
        </authorList>
    </citation>
    <scope>NUCLEOTIDE SEQUENCE [LARGE SCALE GENOMIC DNA]</scope>
    <source>
        <strain evidence="1 2">1P10ME</strain>
    </source>
</reference>
<name>A0A016QUG2_9DEIO</name>